<evidence type="ECO:0000313" key="10">
    <source>
        <dbReference type="Proteomes" id="UP000271241"/>
    </source>
</evidence>
<accession>A0A4P9XJQ3</accession>
<keyword evidence="10" id="KW-1185">Reference proteome</keyword>
<feature type="transmembrane region" description="Helical" evidence="6">
    <location>
        <begin position="442"/>
        <end position="460"/>
    </location>
</feature>
<dbReference type="OrthoDB" id="68611at2759"/>
<evidence type="ECO:0000256" key="6">
    <source>
        <dbReference type="SAM" id="Phobius"/>
    </source>
</evidence>
<dbReference type="InterPro" id="IPR023244">
    <property type="entry name" value="Brefeldin_A-sensitivity_4"/>
</dbReference>
<reference evidence="10" key="1">
    <citation type="journal article" date="2018" name="Nat. Microbiol.">
        <title>Leveraging single-cell genomics to expand the fungal tree of life.</title>
        <authorList>
            <person name="Ahrendt S.R."/>
            <person name="Quandt C.A."/>
            <person name="Ciobanu D."/>
            <person name="Clum A."/>
            <person name="Salamov A."/>
            <person name="Andreopoulos B."/>
            <person name="Cheng J.F."/>
            <person name="Woyke T."/>
            <person name="Pelin A."/>
            <person name="Henrissat B."/>
            <person name="Reynolds N.K."/>
            <person name="Benny G.L."/>
            <person name="Smith M.E."/>
            <person name="James T.Y."/>
            <person name="Grigoriev I.V."/>
        </authorList>
    </citation>
    <scope>NUCLEOTIDE SEQUENCE [LARGE SCALE GENOMIC DNA]</scope>
    <source>
        <strain evidence="10">RSA 1356</strain>
    </source>
</reference>
<dbReference type="Pfam" id="PF13515">
    <property type="entry name" value="FUSC_2"/>
    <property type="match status" value="1"/>
</dbReference>
<dbReference type="STRING" id="78915.A0A4P9XJQ3"/>
<dbReference type="PRINTS" id="PR02047">
    <property type="entry name" value="BREFELDNASP4"/>
</dbReference>
<dbReference type="InterPro" id="IPR018820">
    <property type="entry name" value="BRE4-related_DUF2421"/>
</dbReference>
<keyword evidence="2 6" id="KW-0812">Transmembrane</keyword>
<dbReference type="Pfam" id="PF10334">
    <property type="entry name" value="BRE4"/>
    <property type="match status" value="1"/>
</dbReference>
<comment type="subcellular location">
    <subcellularLocation>
        <location evidence="1">Membrane</location>
        <topology evidence="1">Multi-pass membrane protein</topology>
    </subcellularLocation>
</comment>
<feature type="transmembrane region" description="Helical" evidence="6">
    <location>
        <begin position="367"/>
        <end position="389"/>
    </location>
</feature>
<organism evidence="9 10">
    <name type="scientific">Thamnocephalis sphaerospora</name>
    <dbReference type="NCBI Taxonomy" id="78915"/>
    <lineage>
        <taxon>Eukaryota</taxon>
        <taxon>Fungi</taxon>
        <taxon>Fungi incertae sedis</taxon>
        <taxon>Zoopagomycota</taxon>
        <taxon>Zoopagomycotina</taxon>
        <taxon>Zoopagomycetes</taxon>
        <taxon>Zoopagales</taxon>
        <taxon>Sigmoideomycetaceae</taxon>
        <taxon>Thamnocephalis</taxon>
    </lineage>
</organism>
<evidence type="ECO:0000256" key="3">
    <source>
        <dbReference type="ARBA" id="ARBA00022989"/>
    </source>
</evidence>
<feature type="transmembrane region" description="Helical" evidence="6">
    <location>
        <begin position="497"/>
        <end position="521"/>
    </location>
</feature>
<keyword evidence="4 6" id="KW-0472">Membrane</keyword>
<feature type="region of interest" description="Disordered" evidence="5">
    <location>
        <begin position="290"/>
        <end position="333"/>
    </location>
</feature>
<dbReference type="InterPro" id="IPR049453">
    <property type="entry name" value="Memb_transporter_dom"/>
</dbReference>
<evidence type="ECO:0000256" key="1">
    <source>
        <dbReference type="ARBA" id="ARBA00004141"/>
    </source>
</evidence>
<dbReference type="AlphaFoldDB" id="A0A4P9XJQ3"/>
<dbReference type="GO" id="GO:0016020">
    <property type="term" value="C:membrane"/>
    <property type="evidence" value="ECO:0007669"/>
    <property type="project" value="UniProtKB-SubCell"/>
</dbReference>
<name>A0A4P9XJQ3_9FUNG</name>
<evidence type="ECO:0000313" key="9">
    <source>
        <dbReference type="EMBL" id="RKP06003.1"/>
    </source>
</evidence>
<evidence type="ECO:0000256" key="4">
    <source>
        <dbReference type="ARBA" id="ARBA00023136"/>
    </source>
</evidence>
<proteinExistence type="predicted"/>
<evidence type="ECO:0000259" key="7">
    <source>
        <dbReference type="Pfam" id="PF10334"/>
    </source>
</evidence>
<feature type="transmembrane region" description="Helical" evidence="6">
    <location>
        <begin position="466"/>
        <end position="485"/>
    </location>
</feature>
<feature type="domain" description="DUF2421" evidence="7">
    <location>
        <begin position="520"/>
        <end position="750"/>
    </location>
</feature>
<protein>
    <submittedName>
        <fullName evidence="9">Uncharacterized protein</fullName>
    </submittedName>
</protein>
<evidence type="ECO:0000256" key="5">
    <source>
        <dbReference type="SAM" id="MobiDB-lite"/>
    </source>
</evidence>
<feature type="domain" description="Integral membrane bound transporter" evidence="8">
    <location>
        <begin position="388"/>
        <end position="511"/>
    </location>
</feature>
<feature type="transmembrane region" description="Helical" evidence="6">
    <location>
        <begin position="409"/>
        <end position="430"/>
    </location>
</feature>
<gene>
    <name evidence="9" type="ORF">THASP1DRAFT_32174</name>
</gene>
<sequence length="758" mass="85819">MVLALRRMHGLIDRFNYPQRMSFMQALREYVAEDTSRKDQSSTNARRGERNVEFIAFRTEPLSRAALASVVRNDKEMLLKVVAAMQGEFQDIVQACIAVLEKTVKTVENDMTLSVASFFSMLLHRLCQGVMYPPSGTSTRTQLERQQSATQIREQLAEAISRYSDVEIECNHMVTQYVQQNGEHDDIFVVLTIITTMRLLALRMVDILTLCKSLPTDSNAKSLLYQLTCWGLWMPRHGLRTWFVGDTNVTGGIFIKRDPAEYKAAKPTTAQRALDDDTLAARLDAPETMERTDYAKSTSNATATAEHAPSGSPISHTERRVVPAHQTRSPAEERSNWHQRLLNHLYDVFDWVLLWCRSQSSKFAVKITLGAFIIALPAYVTFASGRFFIEVNGSWALVSALFMTNVAMGATVNFGIFRVLGAVFGALWAAMTIGIDTEIPNPYILCSFIMLNGLICWRALYAGRTYRFGTVSLIVSTTILTSVYNRSYNKPRALYDCLYRGSSTVVALLLTTFISSVFWPFSASRELRKLIGVIVGEIRTAYRLVRTFYLMDPSDPEFLAVYAQLDELGLILERDLNRAAELLSVARGEFYYRGFPAHTYDRTLEELREMCTWLACMRLTATQVDHRFVRHLHTFVHEEQAQFDAIVLLNLHVLSGALHARLPLPATLPSACAIRLQMLKRLCDAMRAVDHAEGIDISGSSHRHFGSDDTHRASTLHSSRYVYWYISMASLAGLIRSQERLVEHVRWLVGLGNTVRYK</sequence>
<evidence type="ECO:0000259" key="8">
    <source>
        <dbReference type="Pfam" id="PF13515"/>
    </source>
</evidence>
<dbReference type="Proteomes" id="UP000271241">
    <property type="component" value="Unassembled WGS sequence"/>
</dbReference>
<dbReference type="EMBL" id="KZ992978">
    <property type="protein sequence ID" value="RKP06003.1"/>
    <property type="molecule type" value="Genomic_DNA"/>
</dbReference>
<dbReference type="PANTHER" id="PTHR47804:SF3">
    <property type="entry name" value="PROTEIN BRE4"/>
    <property type="match status" value="1"/>
</dbReference>
<keyword evidence="3 6" id="KW-1133">Transmembrane helix</keyword>
<dbReference type="InterPro" id="IPR052430">
    <property type="entry name" value="IVT-Associated"/>
</dbReference>
<dbReference type="PANTHER" id="PTHR47804">
    <property type="entry name" value="60S RIBOSOMAL PROTEIN L19"/>
    <property type="match status" value="1"/>
</dbReference>
<evidence type="ECO:0000256" key="2">
    <source>
        <dbReference type="ARBA" id="ARBA00022692"/>
    </source>
</evidence>